<gene>
    <name evidence="11" type="ORF">GPJ81_19215</name>
</gene>
<dbReference type="InterPro" id="IPR036631">
    <property type="entry name" value="MGMT_N_sf"/>
</dbReference>
<dbReference type="Gene3D" id="3.30.160.70">
    <property type="entry name" value="Methylated DNA-protein cysteine methyltransferase domain"/>
    <property type="match status" value="1"/>
</dbReference>
<dbReference type="Pfam" id="PF01035">
    <property type="entry name" value="DNA_binding_1"/>
    <property type="match status" value="1"/>
</dbReference>
<dbReference type="PANTHER" id="PTHR10815:SF5">
    <property type="entry name" value="METHYLATED-DNA--PROTEIN-CYSTEINE METHYLTRANSFERASE"/>
    <property type="match status" value="1"/>
</dbReference>
<comment type="similarity">
    <text evidence="2">Belongs to the MGMT family.</text>
</comment>
<evidence type="ECO:0000256" key="3">
    <source>
        <dbReference type="ARBA" id="ARBA00011918"/>
    </source>
</evidence>
<dbReference type="InterPro" id="IPR036388">
    <property type="entry name" value="WH-like_DNA-bd_sf"/>
</dbReference>
<keyword evidence="5 11" id="KW-0808">Transferase</keyword>
<dbReference type="GO" id="GO:0032259">
    <property type="term" value="P:methylation"/>
    <property type="evidence" value="ECO:0007669"/>
    <property type="project" value="UniProtKB-KW"/>
</dbReference>
<evidence type="ECO:0000256" key="6">
    <source>
        <dbReference type="ARBA" id="ARBA00022763"/>
    </source>
</evidence>
<evidence type="ECO:0000313" key="12">
    <source>
        <dbReference type="Proteomes" id="UP000426235"/>
    </source>
</evidence>
<accession>A0A6I6HDY8</accession>
<dbReference type="SUPFAM" id="SSF46767">
    <property type="entry name" value="Methylated DNA-protein cysteine methyltransferase, C-terminal domain"/>
    <property type="match status" value="1"/>
</dbReference>
<protein>
    <recommendedName>
        <fullName evidence="3">methylated-DNA--[protein]-cysteine S-methyltransferase</fullName>
        <ecNumber evidence="3">2.1.1.63</ecNumber>
    </recommendedName>
</protein>
<comment type="catalytic activity">
    <reaction evidence="8">
        <text>a 6-O-methyl-2'-deoxyguanosine in DNA + L-cysteinyl-[protein] = S-methyl-L-cysteinyl-[protein] + a 2'-deoxyguanosine in DNA</text>
        <dbReference type="Rhea" id="RHEA:24000"/>
        <dbReference type="Rhea" id="RHEA-COMP:10131"/>
        <dbReference type="Rhea" id="RHEA-COMP:10132"/>
        <dbReference type="Rhea" id="RHEA-COMP:11367"/>
        <dbReference type="Rhea" id="RHEA-COMP:11368"/>
        <dbReference type="ChEBI" id="CHEBI:29950"/>
        <dbReference type="ChEBI" id="CHEBI:82612"/>
        <dbReference type="ChEBI" id="CHEBI:85445"/>
        <dbReference type="ChEBI" id="CHEBI:85448"/>
        <dbReference type="EC" id="2.1.1.63"/>
    </reaction>
</comment>
<dbReference type="Proteomes" id="UP000426235">
    <property type="component" value="Chromosome"/>
</dbReference>
<feature type="domain" description="Methylated-DNA-[protein]-cysteine S-methyltransferase DNA binding" evidence="9">
    <location>
        <begin position="86"/>
        <end position="164"/>
    </location>
</feature>
<keyword evidence="7" id="KW-0234">DNA repair</keyword>
<organism evidence="11 12">
    <name type="scientific">Pseudomonas alkylphenolica</name>
    <dbReference type="NCBI Taxonomy" id="237609"/>
    <lineage>
        <taxon>Bacteria</taxon>
        <taxon>Pseudomonadati</taxon>
        <taxon>Pseudomonadota</taxon>
        <taxon>Gammaproteobacteria</taxon>
        <taxon>Pseudomonadales</taxon>
        <taxon>Pseudomonadaceae</taxon>
        <taxon>Pseudomonas</taxon>
    </lineage>
</organism>
<dbReference type="EMBL" id="CP046621">
    <property type="protein sequence ID" value="QGW78725.1"/>
    <property type="molecule type" value="Genomic_DNA"/>
</dbReference>
<evidence type="ECO:0000259" key="9">
    <source>
        <dbReference type="Pfam" id="PF01035"/>
    </source>
</evidence>
<dbReference type="Pfam" id="PF02870">
    <property type="entry name" value="Methyltransf_1N"/>
    <property type="match status" value="1"/>
</dbReference>
<dbReference type="InterPro" id="IPR014048">
    <property type="entry name" value="MethylDNA_cys_MeTrfase_DNA-bd"/>
</dbReference>
<feature type="domain" description="Methylguanine DNA methyltransferase ribonuclease-like" evidence="10">
    <location>
        <begin position="9"/>
        <end position="80"/>
    </location>
</feature>
<evidence type="ECO:0000256" key="8">
    <source>
        <dbReference type="ARBA" id="ARBA00049348"/>
    </source>
</evidence>
<dbReference type="PANTHER" id="PTHR10815">
    <property type="entry name" value="METHYLATED-DNA--PROTEIN-CYSTEINE METHYLTRANSFERASE"/>
    <property type="match status" value="1"/>
</dbReference>
<evidence type="ECO:0000256" key="5">
    <source>
        <dbReference type="ARBA" id="ARBA00022679"/>
    </source>
</evidence>
<proteinExistence type="inferred from homology"/>
<dbReference type="PROSITE" id="PS00374">
    <property type="entry name" value="MGMT"/>
    <property type="match status" value="1"/>
</dbReference>
<evidence type="ECO:0000256" key="1">
    <source>
        <dbReference type="ARBA" id="ARBA00001286"/>
    </source>
</evidence>
<keyword evidence="12" id="KW-1185">Reference proteome</keyword>
<dbReference type="GO" id="GO:0003908">
    <property type="term" value="F:methylated-DNA-[protein]-cysteine S-methyltransferase activity"/>
    <property type="evidence" value="ECO:0007669"/>
    <property type="project" value="UniProtKB-EC"/>
</dbReference>
<evidence type="ECO:0000256" key="2">
    <source>
        <dbReference type="ARBA" id="ARBA00008711"/>
    </source>
</evidence>
<keyword evidence="4 11" id="KW-0489">Methyltransferase</keyword>
<evidence type="ECO:0000256" key="7">
    <source>
        <dbReference type="ARBA" id="ARBA00023204"/>
    </source>
</evidence>
<reference evidence="11" key="1">
    <citation type="submission" date="2019-12" db="EMBL/GenBank/DDBJ databases">
        <title>Hybrid Genome Assemblies of two High G+C Isolates from Undergraduate Microbiology Courses.</title>
        <authorList>
            <person name="Ne Ville C.J."/>
            <person name="Enright D."/>
            <person name="Hernandez I."/>
            <person name="Dodsworth J."/>
            <person name="Orwin P.M."/>
        </authorList>
    </citation>
    <scope>NUCLEOTIDE SEQUENCE [LARGE SCALE GENOMIC DNA]</scope>
    <source>
        <strain evidence="11">Neo</strain>
    </source>
</reference>
<evidence type="ECO:0000259" key="10">
    <source>
        <dbReference type="Pfam" id="PF02870"/>
    </source>
</evidence>
<dbReference type="GO" id="GO:0006281">
    <property type="term" value="P:DNA repair"/>
    <property type="evidence" value="ECO:0007669"/>
    <property type="project" value="UniProtKB-KW"/>
</dbReference>
<dbReference type="SUPFAM" id="SSF53155">
    <property type="entry name" value="Methylated DNA-protein cysteine methyltransferase domain"/>
    <property type="match status" value="1"/>
</dbReference>
<dbReference type="AlphaFoldDB" id="A0A6I6HDY8"/>
<evidence type="ECO:0000313" key="11">
    <source>
        <dbReference type="EMBL" id="QGW78725.1"/>
    </source>
</evidence>
<keyword evidence="6" id="KW-0227">DNA damage</keyword>
<dbReference type="EC" id="2.1.1.63" evidence="3"/>
<dbReference type="FunFam" id="1.10.10.10:FF:000214">
    <property type="entry name" value="Methylated-DNA--protein-cysteine methyltransferase"/>
    <property type="match status" value="1"/>
</dbReference>
<sequence length="179" mass="19211">MHLARTTFYRGHFDSQLGRINLLVDSNGALLRLDFALPGALRTRAEYASAIFQEDAVSHISQQLSEYFTGSRTDFDIELAPTGSSFLHEAWALLRAVPYGTTTTYGALAKTMGKPGFARAIGMANAVNPISIIVPCHRVIAASGALTGYSGGLDKKRGLLVLEAEHSGNDLACAPNRQT</sequence>
<comment type="catalytic activity">
    <reaction evidence="1">
        <text>a 4-O-methyl-thymidine in DNA + L-cysteinyl-[protein] = a thymidine in DNA + S-methyl-L-cysteinyl-[protein]</text>
        <dbReference type="Rhea" id="RHEA:53428"/>
        <dbReference type="Rhea" id="RHEA-COMP:10131"/>
        <dbReference type="Rhea" id="RHEA-COMP:10132"/>
        <dbReference type="Rhea" id="RHEA-COMP:13555"/>
        <dbReference type="Rhea" id="RHEA-COMP:13556"/>
        <dbReference type="ChEBI" id="CHEBI:29950"/>
        <dbReference type="ChEBI" id="CHEBI:82612"/>
        <dbReference type="ChEBI" id="CHEBI:137386"/>
        <dbReference type="ChEBI" id="CHEBI:137387"/>
        <dbReference type="EC" id="2.1.1.63"/>
    </reaction>
</comment>
<dbReference type="RefSeq" id="WP_157193539.1">
    <property type="nucleotide sequence ID" value="NZ_CP046621.1"/>
</dbReference>
<dbReference type="InterPro" id="IPR008332">
    <property type="entry name" value="MethylG_MeTrfase_N"/>
</dbReference>
<dbReference type="NCBIfam" id="TIGR00589">
    <property type="entry name" value="ogt"/>
    <property type="match status" value="1"/>
</dbReference>
<dbReference type="InterPro" id="IPR036217">
    <property type="entry name" value="MethylDNA_cys_MeTrfase_DNAb"/>
</dbReference>
<dbReference type="InterPro" id="IPR001497">
    <property type="entry name" value="MethylDNA_cys_MeTrfase_AS"/>
</dbReference>
<dbReference type="CDD" id="cd06445">
    <property type="entry name" value="ATase"/>
    <property type="match status" value="1"/>
</dbReference>
<evidence type="ECO:0000256" key="4">
    <source>
        <dbReference type="ARBA" id="ARBA00022603"/>
    </source>
</evidence>
<name>A0A6I6HDY8_9PSED</name>
<dbReference type="Gene3D" id="1.10.10.10">
    <property type="entry name" value="Winged helix-like DNA-binding domain superfamily/Winged helix DNA-binding domain"/>
    <property type="match status" value="1"/>
</dbReference>